<dbReference type="Proteomes" id="UP001596072">
    <property type="component" value="Unassembled WGS sequence"/>
</dbReference>
<dbReference type="Gene3D" id="3.60.110.10">
    <property type="entry name" value="Carbon-nitrogen hydrolase"/>
    <property type="match status" value="1"/>
</dbReference>
<name>A0ABW0ZEX6_9ACTN</name>
<dbReference type="EMBL" id="JBHSNS010000001">
    <property type="protein sequence ID" value="MFC5728116.1"/>
    <property type="molecule type" value="Genomic_DNA"/>
</dbReference>
<dbReference type="PANTHER" id="PTHR43674">
    <property type="entry name" value="NITRILASE C965.09-RELATED"/>
    <property type="match status" value="1"/>
</dbReference>
<sequence length="244" mass="25370">MTVPPPLTVAVAQTTPVPADVEANVRDHARTVQRAGASGARLCVFPELSLTGYELAAIAKAPGLMAVTSDDGRLDPIRDACSATGVTALVGAPLRTPKGLQLATLVIGPTGDHGDSYGKMHLHGAERDIFVPGREHRILELDGWRLGLAVCYDAAVPEHADEVHAAGADAYVVSALYCAGEEHRLAEQTSRAAALGMWVVLAQFVGTTGPFQAIGRSGVWQPGGATASQLTDSLPGLAIVRLAR</sequence>
<reference evidence="4" key="1">
    <citation type="journal article" date="2019" name="Int. J. Syst. Evol. Microbiol.">
        <title>The Global Catalogue of Microorganisms (GCM) 10K type strain sequencing project: providing services to taxonomists for standard genome sequencing and annotation.</title>
        <authorList>
            <consortium name="The Broad Institute Genomics Platform"/>
            <consortium name="The Broad Institute Genome Sequencing Center for Infectious Disease"/>
            <person name="Wu L."/>
            <person name="Ma J."/>
        </authorList>
    </citation>
    <scope>NUCLEOTIDE SEQUENCE [LARGE SCALE GENOMIC DNA]</scope>
    <source>
        <strain evidence="4">YIM 94188</strain>
    </source>
</reference>
<accession>A0ABW0ZEX6</accession>
<organism evidence="3 4">
    <name type="scientific">Nocardioides vastitatis</name>
    <dbReference type="NCBI Taxonomy" id="2568655"/>
    <lineage>
        <taxon>Bacteria</taxon>
        <taxon>Bacillati</taxon>
        <taxon>Actinomycetota</taxon>
        <taxon>Actinomycetes</taxon>
        <taxon>Propionibacteriales</taxon>
        <taxon>Nocardioidaceae</taxon>
        <taxon>Nocardioides</taxon>
    </lineage>
</organism>
<dbReference type="SUPFAM" id="SSF56317">
    <property type="entry name" value="Carbon-nitrogen hydrolase"/>
    <property type="match status" value="1"/>
</dbReference>
<dbReference type="GO" id="GO:0016787">
    <property type="term" value="F:hydrolase activity"/>
    <property type="evidence" value="ECO:0007669"/>
    <property type="project" value="UniProtKB-KW"/>
</dbReference>
<keyword evidence="1 3" id="KW-0378">Hydrolase</keyword>
<dbReference type="InterPro" id="IPR050345">
    <property type="entry name" value="Aliph_Amidase/BUP"/>
</dbReference>
<gene>
    <name evidence="3" type="ORF">ACFPQB_04255</name>
</gene>
<dbReference type="InterPro" id="IPR003010">
    <property type="entry name" value="C-N_Hydrolase"/>
</dbReference>
<dbReference type="InterPro" id="IPR036526">
    <property type="entry name" value="C-N_Hydrolase_sf"/>
</dbReference>
<evidence type="ECO:0000313" key="4">
    <source>
        <dbReference type="Proteomes" id="UP001596072"/>
    </source>
</evidence>
<keyword evidence="4" id="KW-1185">Reference proteome</keyword>
<proteinExistence type="predicted"/>
<dbReference type="RefSeq" id="WP_206055998.1">
    <property type="nucleotide sequence ID" value="NZ_JBHSNS010000001.1"/>
</dbReference>
<dbReference type="PROSITE" id="PS50263">
    <property type="entry name" value="CN_HYDROLASE"/>
    <property type="match status" value="1"/>
</dbReference>
<protein>
    <submittedName>
        <fullName evidence="3">Carbon-nitrogen hydrolase family protein</fullName>
    </submittedName>
</protein>
<evidence type="ECO:0000313" key="3">
    <source>
        <dbReference type="EMBL" id="MFC5728116.1"/>
    </source>
</evidence>
<dbReference type="Pfam" id="PF00795">
    <property type="entry name" value="CN_hydrolase"/>
    <property type="match status" value="1"/>
</dbReference>
<feature type="domain" description="CN hydrolase" evidence="2">
    <location>
        <begin position="7"/>
        <end position="244"/>
    </location>
</feature>
<dbReference type="PANTHER" id="PTHR43674:SF2">
    <property type="entry name" value="BETA-UREIDOPROPIONASE"/>
    <property type="match status" value="1"/>
</dbReference>
<dbReference type="CDD" id="cd07197">
    <property type="entry name" value="nitrilase"/>
    <property type="match status" value="1"/>
</dbReference>
<comment type="caution">
    <text evidence="3">The sequence shown here is derived from an EMBL/GenBank/DDBJ whole genome shotgun (WGS) entry which is preliminary data.</text>
</comment>
<evidence type="ECO:0000259" key="2">
    <source>
        <dbReference type="PROSITE" id="PS50263"/>
    </source>
</evidence>
<evidence type="ECO:0000256" key="1">
    <source>
        <dbReference type="ARBA" id="ARBA00022801"/>
    </source>
</evidence>